<feature type="domain" description="Glycosyltransferase 2-like" evidence="4">
    <location>
        <begin position="25"/>
        <end position="190"/>
    </location>
</feature>
<keyword evidence="1" id="KW-0328">Glycosyltransferase</keyword>
<evidence type="ECO:0000256" key="3">
    <source>
        <dbReference type="SAM" id="Phobius"/>
    </source>
</evidence>
<dbReference type="SUPFAM" id="SSF53448">
    <property type="entry name" value="Nucleotide-diphospho-sugar transferases"/>
    <property type="match status" value="1"/>
</dbReference>
<dbReference type="InterPro" id="IPR029044">
    <property type="entry name" value="Nucleotide-diphossugar_trans"/>
</dbReference>
<gene>
    <name evidence="5" type="ORF">MGWOODY_Hyp4</name>
</gene>
<dbReference type="InterPro" id="IPR001173">
    <property type="entry name" value="Glyco_trans_2-like"/>
</dbReference>
<feature type="transmembrane region" description="Helical" evidence="3">
    <location>
        <begin position="265"/>
        <end position="285"/>
    </location>
</feature>
<evidence type="ECO:0000313" key="5">
    <source>
        <dbReference type="EMBL" id="CUS56001.1"/>
    </source>
</evidence>
<feature type="transmembrane region" description="Helical" evidence="3">
    <location>
        <begin position="315"/>
        <end position="333"/>
    </location>
</feature>
<keyword evidence="3" id="KW-1133">Transmembrane helix</keyword>
<keyword evidence="3" id="KW-0812">Transmembrane</keyword>
<dbReference type="Gene3D" id="3.90.550.10">
    <property type="entry name" value="Spore Coat Polysaccharide Biosynthesis Protein SpsA, Chain A"/>
    <property type="match status" value="1"/>
</dbReference>
<sequence>MFGDVMERNAGRLVREAPAQTVLAVIPTLNEERHIEACIRSLMDGDERLKHVPLTVADGGSTDQTVAIVESLKGEFPNLRVLHNPKRLQSAALNLAANQHSSEETQFLIRCDAHSIYPKNFIIDVADALETTHAASVVVPMDAVGETCFERANAWVVDTPLGSGGSAHRGGRKSAYVDHGHHAGFDLAVFKMIGGYDETFSHNEDAEYDKRVVQAGGRIFLDADIRIQYVPRGSVKALARQYFNYGKGRARTARKHRHTLKMRQAIPILALLASVFGLVVSPLFWPALILPLGYVGVLGAASIAVAVWKRSTCGLFAGLASGTMHMSWAAGFLRETFLPKSDKRALPLVFRQKTL</sequence>
<reference evidence="5" key="1">
    <citation type="submission" date="2015-10" db="EMBL/GenBank/DDBJ databases">
        <authorList>
            <person name="Gilbert D.G."/>
        </authorList>
    </citation>
    <scope>NUCLEOTIDE SEQUENCE</scope>
</reference>
<dbReference type="GO" id="GO:0016757">
    <property type="term" value="F:glycosyltransferase activity"/>
    <property type="evidence" value="ECO:0007669"/>
    <property type="project" value="UniProtKB-KW"/>
</dbReference>
<dbReference type="CDD" id="cd02525">
    <property type="entry name" value="Succinoglycan_BP_ExoA"/>
    <property type="match status" value="1"/>
</dbReference>
<evidence type="ECO:0000256" key="2">
    <source>
        <dbReference type="ARBA" id="ARBA00022679"/>
    </source>
</evidence>
<organism evidence="5">
    <name type="scientific">hydrothermal vent metagenome</name>
    <dbReference type="NCBI Taxonomy" id="652676"/>
    <lineage>
        <taxon>unclassified sequences</taxon>
        <taxon>metagenomes</taxon>
        <taxon>ecological metagenomes</taxon>
    </lineage>
</organism>
<name>A0A160TYC9_9ZZZZ</name>
<feature type="transmembrane region" description="Helical" evidence="3">
    <location>
        <begin position="291"/>
        <end position="308"/>
    </location>
</feature>
<dbReference type="EMBL" id="CZQD01000017">
    <property type="protein sequence ID" value="CUS56001.1"/>
    <property type="molecule type" value="Genomic_DNA"/>
</dbReference>
<evidence type="ECO:0000256" key="1">
    <source>
        <dbReference type="ARBA" id="ARBA00022676"/>
    </source>
</evidence>
<accession>A0A160TYC9</accession>
<dbReference type="Pfam" id="PF00535">
    <property type="entry name" value="Glycos_transf_2"/>
    <property type="match status" value="1"/>
</dbReference>
<evidence type="ECO:0000259" key="4">
    <source>
        <dbReference type="Pfam" id="PF00535"/>
    </source>
</evidence>
<keyword evidence="3" id="KW-0472">Membrane</keyword>
<proteinExistence type="predicted"/>
<protein>
    <submittedName>
        <fullName evidence="5">Succinoglycan biosynthesis protein</fullName>
    </submittedName>
</protein>
<dbReference type="PANTHER" id="PTHR43630">
    <property type="entry name" value="POLY-BETA-1,6-N-ACETYL-D-GLUCOSAMINE SYNTHASE"/>
    <property type="match status" value="1"/>
</dbReference>
<dbReference type="AlphaFoldDB" id="A0A160TYC9"/>
<dbReference type="PANTHER" id="PTHR43630:SF1">
    <property type="entry name" value="POLY-BETA-1,6-N-ACETYL-D-GLUCOSAMINE SYNTHASE"/>
    <property type="match status" value="1"/>
</dbReference>
<keyword evidence="2" id="KW-0808">Transferase</keyword>